<keyword evidence="3" id="KW-1185">Reference proteome</keyword>
<dbReference type="RefSeq" id="WP_378016065.1">
    <property type="nucleotide sequence ID" value="NZ_JBHSKT010000002.1"/>
</dbReference>
<comment type="caution">
    <text evidence="2">The sequence shown here is derived from an EMBL/GenBank/DDBJ whole genome shotgun (WGS) entry which is preliminary data.</text>
</comment>
<dbReference type="EMBL" id="JBHSKT010000002">
    <property type="protein sequence ID" value="MFC5269684.1"/>
    <property type="molecule type" value="Genomic_DNA"/>
</dbReference>
<evidence type="ECO:0000313" key="3">
    <source>
        <dbReference type="Proteomes" id="UP001596161"/>
    </source>
</evidence>
<protein>
    <recommendedName>
        <fullName evidence="4">DUF4468 domain-containing protein</fullName>
    </recommendedName>
</protein>
<proteinExistence type="predicted"/>
<name>A0ABW0E9Y3_9BACT</name>
<reference evidence="3" key="1">
    <citation type="journal article" date="2019" name="Int. J. Syst. Evol. Microbiol.">
        <title>The Global Catalogue of Microorganisms (GCM) 10K type strain sequencing project: providing services to taxonomists for standard genome sequencing and annotation.</title>
        <authorList>
            <consortium name="The Broad Institute Genomics Platform"/>
            <consortium name="The Broad Institute Genome Sequencing Center for Infectious Disease"/>
            <person name="Wu L."/>
            <person name="Ma J."/>
        </authorList>
    </citation>
    <scope>NUCLEOTIDE SEQUENCE [LARGE SCALE GENOMIC DNA]</scope>
    <source>
        <strain evidence="3">KACC 12602</strain>
    </source>
</reference>
<evidence type="ECO:0008006" key="4">
    <source>
        <dbReference type="Google" id="ProtNLM"/>
    </source>
</evidence>
<sequence>MKKISSIVLLFSLLLTSCKAWDPSMLSVKKEPITPKLLTLEKRMEDMANTTVVSSGDEMKIFTQEVEENLMDPYGDKYGYIALKRNVVELKSGALYPIVSGLFLFTPNLLGFPMGKFNLKLEVELRILDKNNKLIGKYSAIGESNTTMALYYGYGMTSAGRKIYPDALNDALNKIRPQIQADASRVNAKLKEAGTLQ</sequence>
<evidence type="ECO:0000313" key="2">
    <source>
        <dbReference type="EMBL" id="MFC5269684.1"/>
    </source>
</evidence>
<dbReference type="Proteomes" id="UP001596161">
    <property type="component" value="Unassembled WGS sequence"/>
</dbReference>
<gene>
    <name evidence="2" type="ORF">ACFPIB_03615</name>
</gene>
<organism evidence="2 3">
    <name type="scientific">Adhaeribacter terreus</name>
    <dbReference type="NCBI Taxonomy" id="529703"/>
    <lineage>
        <taxon>Bacteria</taxon>
        <taxon>Pseudomonadati</taxon>
        <taxon>Bacteroidota</taxon>
        <taxon>Cytophagia</taxon>
        <taxon>Cytophagales</taxon>
        <taxon>Hymenobacteraceae</taxon>
        <taxon>Adhaeribacter</taxon>
    </lineage>
</organism>
<evidence type="ECO:0000256" key="1">
    <source>
        <dbReference type="SAM" id="SignalP"/>
    </source>
</evidence>
<feature type="signal peptide" evidence="1">
    <location>
        <begin position="1"/>
        <end position="20"/>
    </location>
</feature>
<feature type="chain" id="PRO_5046635206" description="DUF4468 domain-containing protein" evidence="1">
    <location>
        <begin position="21"/>
        <end position="197"/>
    </location>
</feature>
<dbReference type="PROSITE" id="PS51257">
    <property type="entry name" value="PROKAR_LIPOPROTEIN"/>
    <property type="match status" value="1"/>
</dbReference>
<keyword evidence="1" id="KW-0732">Signal</keyword>
<accession>A0ABW0E9Y3</accession>